<organism evidence="1 2">
    <name type="scientific">Actinorhabdospora filicis</name>
    <dbReference type="NCBI Taxonomy" id="1785913"/>
    <lineage>
        <taxon>Bacteria</taxon>
        <taxon>Bacillati</taxon>
        <taxon>Actinomycetota</taxon>
        <taxon>Actinomycetes</taxon>
        <taxon>Micromonosporales</taxon>
        <taxon>Micromonosporaceae</taxon>
        <taxon>Actinorhabdospora</taxon>
    </lineage>
</organism>
<proteinExistence type="predicted"/>
<protein>
    <submittedName>
        <fullName evidence="1">Uncharacterized protein</fullName>
    </submittedName>
</protein>
<sequence length="99" mass="10949">MAGIKFSADALRAYQKVVREQLDLVEDTMIAGVKNNLSVEPAFGKFPEANTALETYKGNFNKVWADLNRLKSALEAIDDACNTTLKNYDETETTNTAKS</sequence>
<gene>
    <name evidence="1" type="ORF">Afil01_66290</name>
</gene>
<name>A0A9W6ST29_9ACTN</name>
<evidence type="ECO:0000313" key="1">
    <source>
        <dbReference type="EMBL" id="GLZ81822.1"/>
    </source>
</evidence>
<keyword evidence="2" id="KW-1185">Reference proteome</keyword>
<dbReference type="EMBL" id="BSTX01000007">
    <property type="protein sequence ID" value="GLZ81822.1"/>
    <property type="molecule type" value="Genomic_DNA"/>
</dbReference>
<dbReference type="Proteomes" id="UP001165079">
    <property type="component" value="Unassembled WGS sequence"/>
</dbReference>
<evidence type="ECO:0000313" key="2">
    <source>
        <dbReference type="Proteomes" id="UP001165079"/>
    </source>
</evidence>
<reference evidence="1" key="1">
    <citation type="submission" date="2023-03" db="EMBL/GenBank/DDBJ databases">
        <title>Actinorhabdospora filicis NBRC 111898.</title>
        <authorList>
            <person name="Ichikawa N."/>
            <person name="Sato H."/>
            <person name="Tonouchi N."/>
        </authorList>
    </citation>
    <scope>NUCLEOTIDE SEQUENCE</scope>
    <source>
        <strain evidence="1">NBRC 111898</strain>
    </source>
</reference>
<dbReference type="RefSeq" id="WP_285667379.1">
    <property type="nucleotide sequence ID" value="NZ_BSTX01000007.1"/>
</dbReference>
<comment type="caution">
    <text evidence="1">The sequence shown here is derived from an EMBL/GenBank/DDBJ whole genome shotgun (WGS) entry which is preliminary data.</text>
</comment>
<dbReference type="AlphaFoldDB" id="A0A9W6ST29"/>
<accession>A0A9W6ST29</accession>